<evidence type="ECO:0000313" key="9">
    <source>
        <dbReference type="Proteomes" id="UP001150879"/>
    </source>
</evidence>
<keyword evidence="5 6" id="KW-0472">Membrane</keyword>
<dbReference type="GO" id="GO:0005375">
    <property type="term" value="F:copper ion transmembrane transporter activity"/>
    <property type="evidence" value="ECO:0007669"/>
    <property type="project" value="UniProtKB-UniRule"/>
</dbReference>
<keyword evidence="9" id="KW-1185">Reference proteome</keyword>
<feature type="transmembrane region" description="Helical" evidence="6">
    <location>
        <begin position="38"/>
        <end position="56"/>
    </location>
</feature>
<accession>A0A9W9JH16</accession>
<evidence type="ECO:0000256" key="3">
    <source>
        <dbReference type="ARBA" id="ARBA00022692"/>
    </source>
</evidence>
<comment type="similarity">
    <text evidence="2">Belongs to the RER1 family.</text>
</comment>
<dbReference type="Pfam" id="PF03248">
    <property type="entry name" value="Rer1"/>
    <property type="match status" value="1"/>
</dbReference>
<feature type="region of interest" description="Disordered" evidence="7">
    <location>
        <begin position="277"/>
        <end position="296"/>
    </location>
</feature>
<comment type="caution">
    <text evidence="8">The sequence shown here is derived from an EMBL/GenBank/DDBJ whole genome shotgun (WGS) entry which is preliminary data.</text>
</comment>
<dbReference type="OrthoDB" id="448250at2759"/>
<evidence type="ECO:0000256" key="4">
    <source>
        <dbReference type="ARBA" id="ARBA00022989"/>
    </source>
</evidence>
<name>A0A9W9JH16_9EURO</name>
<dbReference type="EMBL" id="JAPQKP010000004">
    <property type="protein sequence ID" value="KAJ5194206.1"/>
    <property type="molecule type" value="Genomic_DNA"/>
</dbReference>
<comment type="caution">
    <text evidence="6">Lacks conserved residue(s) required for the propagation of feature annotation.</text>
</comment>
<protein>
    <recommendedName>
        <fullName evidence="6">Copper transport protein</fullName>
    </recommendedName>
</protein>
<keyword evidence="6" id="KW-0186">Copper</keyword>
<feature type="compositionally biased region" description="Polar residues" evidence="7">
    <location>
        <begin position="285"/>
        <end position="296"/>
    </location>
</feature>
<feature type="transmembrane region" description="Helical" evidence="6">
    <location>
        <begin position="62"/>
        <end position="79"/>
    </location>
</feature>
<evidence type="ECO:0000256" key="2">
    <source>
        <dbReference type="ARBA" id="ARBA00006070"/>
    </source>
</evidence>
<evidence type="ECO:0000256" key="6">
    <source>
        <dbReference type="RuleBase" id="RU367022"/>
    </source>
</evidence>
<dbReference type="GO" id="GO:0005783">
    <property type="term" value="C:endoplasmic reticulum"/>
    <property type="evidence" value="ECO:0007669"/>
    <property type="project" value="GOC"/>
</dbReference>
<keyword evidence="3 6" id="KW-0812">Transmembrane</keyword>
<dbReference type="GO" id="GO:0000139">
    <property type="term" value="C:Golgi membrane"/>
    <property type="evidence" value="ECO:0007669"/>
    <property type="project" value="TreeGrafter"/>
</dbReference>
<evidence type="ECO:0000256" key="5">
    <source>
        <dbReference type="ARBA" id="ARBA00023136"/>
    </source>
</evidence>
<feature type="transmembrane region" description="Helical" evidence="6">
    <location>
        <begin position="342"/>
        <end position="368"/>
    </location>
</feature>
<keyword evidence="6" id="KW-0406">Ion transport</keyword>
<dbReference type="GO" id="GO:0006890">
    <property type="term" value="P:retrograde vesicle-mediated transport, Golgi to endoplasmic reticulum"/>
    <property type="evidence" value="ECO:0007669"/>
    <property type="project" value="TreeGrafter"/>
</dbReference>
<dbReference type="InterPro" id="IPR004932">
    <property type="entry name" value="Rer1"/>
</dbReference>
<feature type="transmembrane region" description="Helical" evidence="6">
    <location>
        <begin position="210"/>
        <end position="230"/>
    </location>
</feature>
<evidence type="ECO:0000256" key="1">
    <source>
        <dbReference type="ARBA" id="ARBA00004141"/>
    </source>
</evidence>
<proteinExistence type="inferred from homology"/>
<comment type="similarity">
    <text evidence="6">Belongs to the copper transporter (Ctr) (TC 1.A.56) family. SLC31A subfamily.</text>
</comment>
<dbReference type="Pfam" id="PF04145">
    <property type="entry name" value="Ctr"/>
    <property type="match status" value="1"/>
</dbReference>
<reference evidence="8" key="2">
    <citation type="journal article" date="2023" name="IMA Fungus">
        <title>Comparative genomic study of the Penicillium genus elucidates a diverse pangenome and 15 lateral gene transfer events.</title>
        <authorList>
            <person name="Petersen C."/>
            <person name="Sorensen T."/>
            <person name="Nielsen M.R."/>
            <person name="Sondergaard T.E."/>
            <person name="Sorensen J.L."/>
            <person name="Fitzpatrick D.A."/>
            <person name="Frisvad J.C."/>
            <person name="Nielsen K.L."/>
        </authorList>
    </citation>
    <scope>NUCLEOTIDE SEQUENCE</scope>
    <source>
        <strain evidence="8">IBT 16849</strain>
    </source>
</reference>
<gene>
    <name evidence="8" type="ORF">N7472_006672</name>
</gene>
<comment type="subcellular location">
    <subcellularLocation>
        <location evidence="1 6">Membrane</location>
        <topology evidence="1 6">Multi-pass membrane protein</topology>
    </subcellularLocation>
</comment>
<keyword evidence="4 6" id="KW-1133">Transmembrane helix</keyword>
<dbReference type="InterPro" id="IPR007274">
    <property type="entry name" value="Cop_transporter"/>
</dbReference>
<feature type="transmembrane region" description="Helical" evidence="6">
    <location>
        <begin position="186"/>
        <end position="204"/>
    </location>
</feature>
<keyword evidence="6" id="KW-0187">Copper transport</keyword>
<dbReference type="Proteomes" id="UP001150879">
    <property type="component" value="Unassembled WGS sequence"/>
</dbReference>
<sequence>MDVPEPDQSPFTAVSAHTSRLTRHYQAYLDASTPYTTYRWVGSGVLLFVFFLRIFLAQGWYIVAYTLGIYLLNLFLAFLTPKFDPSLTQDEGLEDGDAGSPSLPTKKDEEFRPFIRRLPEFKFWHSATRAIAIGFVCSWLAVFDIPVFWPVLVVYWIILFVLTMRRQIQHMIKYRYVPFSFGKTRYGLFSTSTEITILFTGWTTSTTTQYVFTLTFLFLLAIFNRFLGALKFQLEKSWSRHTLPPQTLLLAPVNTRQNIRKAKLSPLPDYIRVHRDEDSEEETLPVSNNDNETSSTPIWNVNRDDARNKTSLKRLLPSWKASGTWSLRKDGTRALLECVRALIGYFLMLSVMTFNVGVFIAVLFGVLVGELLLGRFSQGTPGWQEGTCHGG</sequence>
<dbReference type="PANTHER" id="PTHR10743:SF0">
    <property type="entry name" value="PROTEIN RER1"/>
    <property type="match status" value="1"/>
</dbReference>
<evidence type="ECO:0000313" key="8">
    <source>
        <dbReference type="EMBL" id="KAJ5194206.1"/>
    </source>
</evidence>
<organism evidence="8 9">
    <name type="scientific">Penicillium cf. griseofulvum</name>
    <dbReference type="NCBI Taxonomy" id="2972120"/>
    <lineage>
        <taxon>Eukaryota</taxon>
        <taxon>Fungi</taxon>
        <taxon>Dikarya</taxon>
        <taxon>Ascomycota</taxon>
        <taxon>Pezizomycotina</taxon>
        <taxon>Eurotiomycetes</taxon>
        <taxon>Eurotiomycetidae</taxon>
        <taxon>Eurotiales</taxon>
        <taxon>Aspergillaceae</taxon>
        <taxon>Penicillium</taxon>
    </lineage>
</organism>
<feature type="transmembrane region" description="Helical" evidence="6">
    <location>
        <begin position="147"/>
        <end position="165"/>
    </location>
</feature>
<reference evidence="8" key="1">
    <citation type="submission" date="2022-11" db="EMBL/GenBank/DDBJ databases">
        <authorList>
            <person name="Petersen C."/>
        </authorList>
    </citation>
    <scope>NUCLEOTIDE SEQUENCE</scope>
    <source>
        <strain evidence="8">IBT 16849</strain>
    </source>
</reference>
<keyword evidence="6" id="KW-0813">Transport</keyword>
<dbReference type="PANTHER" id="PTHR10743">
    <property type="entry name" value="PROTEIN RER1"/>
    <property type="match status" value="1"/>
</dbReference>
<dbReference type="AlphaFoldDB" id="A0A9W9JH16"/>
<evidence type="ECO:0000256" key="7">
    <source>
        <dbReference type="SAM" id="MobiDB-lite"/>
    </source>
</evidence>
<dbReference type="GO" id="GO:0006621">
    <property type="term" value="P:protein retention in ER lumen"/>
    <property type="evidence" value="ECO:0007669"/>
    <property type="project" value="TreeGrafter"/>
</dbReference>